<dbReference type="InterPro" id="IPR016024">
    <property type="entry name" value="ARM-type_fold"/>
</dbReference>
<keyword evidence="8" id="KW-0489">Methyltransferase</keyword>
<dbReference type="SUPFAM" id="SSF48371">
    <property type="entry name" value="ARM repeat"/>
    <property type="match status" value="1"/>
</dbReference>
<feature type="compositionally biased region" description="Acidic residues" evidence="6">
    <location>
        <begin position="783"/>
        <end position="800"/>
    </location>
</feature>
<dbReference type="Pfam" id="PF04869">
    <property type="entry name" value="Uso1_p115_head"/>
    <property type="match status" value="1"/>
</dbReference>
<evidence type="ECO:0000256" key="2">
    <source>
        <dbReference type="ARBA" id="ARBA00023034"/>
    </source>
</evidence>
<feature type="region of interest" description="Disordered" evidence="6">
    <location>
        <begin position="783"/>
        <end position="837"/>
    </location>
</feature>
<evidence type="ECO:0000259" key="7">
    <source>
        <dbReference type="Pfam" id="PF04869"/>
    </source>
</evidence>
<dbReference type="InterPro" id="IPR041209">
    <property type="entry name" value="P115_Arm_rpt"/>
</dbReference>
<feature type="compositionally biased region" description="Low complexity" evidence="6">
    <location>
        <begin position="362"/>
        <end position="376"/>
    </location>
</feature>
<keyword evidence="9" id="KW-1185">Reference proteome</keyword>
<dbReference type="GO" id="GO:0032259">
    <property type="term" value="P:methylation"/>
    <property type="evidence" value="ECO:0007669"/>
    <property type="project" value="UniProtKB-KW"/>
</dbReference>
<dbReference type="PANTHER" id="PTHR10013:SF0">
    <property type="entry name" value="GENERAL VESICULAR TRANSPORT FACTOR P115"/>
    <property type="match status" value="1"/>
</dbReference>
<name>A0ABR2X4A2_9FUNG</name>
<dbReference type="EMBL" id="JASJQH010000013">
    <property type="protein sequence ID" value="KAK9768561.1"/>
    <property type="molecule type" value="Genomic_DNA"/>
</dbReference>
<dbReference type="InterPro" id="IPR000225">
    <property type="entry name" value="Armadillo"/>
</dbReference>
<feature type="repeat" description="ARM" evidence="4">
    <location>
        <begin position="62"/>
        <end position="91"/>
    </location>
</feature>
<evidence type="ECO:0000313" key="8">
    <source>
        <dbReference type="EMBL" id="KAK9768561.1"/>
    </source>
</evidence>
<feature type="compositionally biased region" description="Polar residues" evidence="6">
    <location>
        <begin position="815"/>
        <end position="830"/>
    </location>
</feature>
<keyword evidence="3 5" id="KW-0175">Coiled coil</keyword>
<accession>A0ABR2X4A2</accession>
<reference evidence="8 9" key="1">
    <citation type="submission" date="2023-04" db="EMBL/GenBank/DDBJ databases">
        <title>Genome of Basidiobolus ranarum AG-B5.</title>
        <authorList>
            <person name="Stajich J.E."/>
            <person name="Carter-House D."/>
            <person name="Gryganskyi A."/>
        </authorList>
    </citation>
    <scope>NUCLEOTIDE SEQUENCE [LARGE SCALE GENOMIC DNA]</scope>
    <source>
        <strain evidence="8 9">AG-B5</strain>
    </source>
</reference>
<dbReference type="EC" id="2.1.1.319" evidence="8"/>
<feature type="region of interest" description="Disordered" evidence="6">
    <location>
        <begin position="434"/>
        <end position="453"/>
    </location>
</feature>
<organism evidence="8 9">
    <name type="scientific">Basidiobolus ranarum</name>
    <dbReference type="NCBI Taxonomy" id="34480"/>
    <lineage>
        <taxon>Eukaryota</taxon>
        <taxon>Fungi</taxon>
        <taxon>Fungi incertae sedis</taxon>
        <taxon>Zoopagomycota</taxon>
        <taxon>Entomophthoromycotina</taxon>
        <taxon>Basidiobolomycetes</taxon>
        <taxon>Basidiobolales</taxon>
        <taxon>Basidiobolaceae</taxon>
        <taxon>Basidiobolus</taxon>
    </lineage>
</organism>
<dbReference type="InterPro" id="IPR024095">
    <property type="entry name" value="Vesicle_P115"/>
</dbReference>
<protein>
    <submittedName>
        <fullName evidence="8">Vesicle-mediated ER to Golgi transport protein</fullName>
        <ecNumber evidence="8">2.1.1.319</ecNumber>
    </submittedName>
</protein>
<sequence>MSFWSDAFNVLTGQAGQPQTASDTIMKLSDRVQTSTLIEDRRAAVMGLKGLCREYREEVGNNGIPGLIKVLSNDRGDVDIIKATLETLNILCTIQNKEDFGDLGFKFTEDFLKEPETVTALLECLEEFDFYVRFNTIQLLNTLLSNESDRLQEFILAAPMGISRLVDLLDDRREIIRNEGLLLLTFLTQSNTDIQKIIAFENAFERLLEIISHEGGVDGGIVVQDCIHLIQNLLKYNVSNQTYFRETSCIQRIAPLLSPEKHGALAHYAPVENSWSEQKNANAVSLLGLTRTLVVPNNMNTSTNQGVIAQSGLLETIIGITLKSETPLSVKSHAFYALGDIIRGNSANQEKVANTTSVVAPTSVSTADGNSTAEAPMSPPLPPTPQSALLTMISYVIGKTKVDDLAVRHGATYVILCYLFDNIEGQIALGSTLVPPPDNNPNSETTEKPQSPGSLLLSSLLEWEEAKEDPYQVWFGSIILSHILKGNSQCKSTASKITFGDVDQGEEIIPLVNMIAYSLTMASREGHAIRVITGYLTLLSVWAYESPETVSQFLSEGANLQYLMEQISQSHGVDVSIQGLSAFLLGILYEFDDDPESSFPREVLQPIILKRVGVDLFVNHINRLRESKSLQNSSGFEIEMDANGQVVSDLLFDHSFVEFFKGNYELIQKSITVDPKAKSSKNKNSSPTISNDEAEFYKKTIGDQTEAIESLKLKIQELEATLEQQRIAYEEQIGTLNTNVETLGHALDEQNSKYKVLEQERDDLLVCLADQDNTIKAFQTHVDDDDLEPLPSLDDDDDEHEVSNEKSDAVEAENPDSSNDTASKLETNDQPDVAELV</sequence>
<feature type="compositionally biased region" description="Polar residues" evidence="6">
    <location>
        <begin position="440"/>
        <end position="453"/>
    </location>
</feature>
<dbReference type="Gene3D" id="1.25.10.10">
    <property type="entry name" value="Leucine-rich Repeat Variant"/>
    <property type="match status" value="1"/>
</dbReference>
<dbReference type="GO" id="GO:0035242">
    <property type="term" value="F:protein-arginine omega-N asymmetric methyltransferase activity"/>
    <property type="evidence" value="ECO:0007669"/>
    <property type="project" value="UniProtKB-EC"/>
</dbReference>
<dbReference type="InterPro" id="IPR006953">
    <property type="entry name" value="Vesicle_Uso1_P115_head"/>
</dbReference>
<dbReference type="PANTHER" id="PTHR10013">
    <property type="entry name" value="GENERAL VESICULAR TRANSPORT FACTOR P115"/>
    <property type="match status" value="1"/>
</dbReference>
<evidence type="ECO:0000256" key="1">
    <source>
        <dbReference type="ARBA" id="ARBA00004555"/>
    </source>
</evidence>
<keyword evidence="8" id="KW-0808">Transferase</keyword>
<dbReference type="Proteomes" id="UP001479436">
    <property type="component" value="Unassembled WGS sequence"/>
</dbReference>
<comment type="subcellular location">
    <subcellularLocation>
        <location evidence="1">Golgi apparatus</location>
    </subcellularLocation>
</comment>
<dbReference type="Pfam" id="PF18770">
    <property type="entry name" value="Arm_vescicular"/>
    <property type="match status" value="1"/>
</dbReference>
<evidence type="ECO:0000256" key="3">
    <source>
        <dbReference type="ARBA" id="ARBA00023054"/>
    </source>
</evidence>
<keyword evidence="2" id="KW-0333">Golgi apparatus</keyword>
<feature type="coiled-coil region" evidence="5">
    <location>
        <begin position="701"/>
        <end position="760"/>
    </location>
</feature>
<feature type="domain" description="Vesicle tethering protein Uso1/P115-like head" evidence="7">
    <location>
        <begin position="345"/>
        <end position="671"/>
    </location>
</feature>
<dbReference type="PROSITE" id="PS50176">
    <property type="entry name" value="ARM_REPEAT"/>
    <property type="match status" value="1"/>
</dbReference>
<proteinExistence type="predicted"/>
<gene>
    <name evidence="8" type="primary">USO1</name>
    <name evidence="8" type="ORF">K7432_000704</name>
</gene>
<evidence type="ECO:0000256" key="5">
    <source>
        <dbReference type="SAM" id="Coils"/>
    </source>
</evidence>
<comment type="caution">
    <text evidence="8">The sequence shown here is derived from an EMBL/GenBank/DDBJ whole genome shotgun (WGS) entry which is preliminary data.</text>
</comment>
<feature type="region of interest" description="Disordered" evidence="6">
    <location>
        <begin position="362"/>
        <end position="383"/>
    </location>
</feature>
<evidence type="ECO:0000256" key="4">
    <source>
        <dbReference type="PROSITE-ProRule" id="PRU00259"/>
    </source>
</evidence>
<dbReference type="InterPro" id="IPR011989">
    <property type="entry name" value="ARM-like"/>
</dbReference>
<evidence type="ECO:0000256" key="6">
    <source>
        <dbReference type="SAM" id="MobiDB-lite"/>
    </source>
</evidence>
<evidence type="ECO:0000313" key="9">
    <source>
        <dbReference type="Proteomes" id="UP001479436"/>
    </source>
</evidence>